<feature type="non-terminal residue" evidence="1">
    <location>
        <position position="1"/>
    </location>
</feature>
<organism evidence="1">
    <name type="scientific">Acidithiobacillus ferrooxidans</name>
    <name type="common">Thiobacillus ferrooxidans</name>
    <dbReference type="NCBI Taxonomy" id="920"/>
    <lineage>
        <taxon>Bacteria</taxon>
        <taxon>Pseudomonadati</taxon>
        <taxon>Pseudomonadota</taxon>
        <taxon>Acidithiobacillia</taxon>
        <taxon>Acidithiobacillales</taxon>
        <taxon>Acidithiobacillaceae</taxon>
        <taxon>Acidithiobacillus</taxon>
    </lineage>
</organism>
<proteinExistence type="predicted"/>
<dbReference type="EMBL" id="Y18309">
    <property type="protein sequence ID" value="CAA77127.1"/>
    <property type="molecule type" value="Genomic_DNA"/>
</dbReference>
<evidence type="ECO:0000313" key="1">
    <source>
        <dbReference type="EMBL" id="CAA77127.1"/>
    </source>
</evidence>
<name>Q9ZAF6_ACIFR</name>
<reference evidence="1" key="1">
    <citation type="journal article" date="1997" name="Plasmid">
        <title>Cloning and characterization of a high-copy-number novel insertion sequence from chemolithotrophic Thiobacillus ferrooxidans.</title>
        <authorList>
            <person name="Chakraborty R."/>
            <person name="Deb C."/>
            <person name="Lohia A."/>
            <person name="Roy P."/>
        </authorList>
    </citation>
    <scope>NUCLEOTIDE SEQUENCE</scope>
    <source>
        <strain evidence="1">NCIB 8455</strain>
    </source>
</reference>
<dbReference type="AlphaFoldDB" id="Q9ZAF6"/>
<feature type="non-terminal residue" evidence="1">
    <location>
        <position position="130"/>
    </location>
</feature>
<accession>Q9ZAF6</accession>
<protein>
    <submittedName>
        <fullName evidence="1">Uncharacterized protein</fullName>
    </submittedName>
</protein>
<reference evidence="1" key="2">
    <citation type="submission" date="1998-10" db="EMBL/GenBank/DDBJ databases">
        <authorList>
            <person name="Roy P.P.R."/>
        </authorList>
    </citation>
    <scope>NUCLEOTIDE SEQUENCE</scope>
    <source>
        <strain evidence="1">NCIB 8455</strain>
    </source>
</reference>
<sequence length="130" mass="14784">PQGQAERKAAGIIKRPEPENGTGLPVSLTFQAFFTVKNRTRAPTLLKAWMENAKDSGMPPMVKVAYTIPLNNWDGRCFRWFEKPDYQWNSWKASTASINPPRPRPGVTDHKNFINMAYLILGKLDLRLPT</sequence>